<protein>
    <recommendedName>
        <fullName evidence="3">Ankyrin</fullName>
    </recommendedName>
</protein>
<comment type="caution">
    <text evidence="1">The sequence shown here is derived from an EMBL/GenBank/DDBJ whole genome shotgun (WGS) entry which is preliminary data.</text>
</comment>
<keyword evidence="2" id="KW-1185">Reference proteome</keyword>
<dbReference type="OrthoDB" id="426293at2759"/>
<dbReference type="AlphaFoldDB" id="A0A9W9C7R5"/>
<dbReference type="Proteomes" id="UP001140513">
    <property type="component" value="Unassembled WGS sequence"/>
</dbReference>
<dbReference type="InterPro" id="IPR036770">
    <property type="entry name" value="Ankyrin_rpt-contain_sf"/>
</dbReference>
<dbReference type="RefSeq" id="XP_056066967.1">
    <property type="nucleotide sequence ID" value="XM_056219840.1"/>
</dbReference>
<evidence type="ECO:0008006" key="3">
    <source>
        <dbReference type="Google" id="ProtNLM"/>
    </source>
</evidence>
<organism evidence="1 2">
    <name type="scientific">Didymosphaeria variabile</name>
    <dbReference type="NCBI Taxonomy" id="1932322"/>
    <lineage>
        <taxon>Eukaryota</taxon>
        <taxon>Fungi</taxon>
        <taxon>Dikarya</taxon>
        <taxon>Ascomycota</taxon>
        <taxon>Pezizomycotina</taxon>
        <taxon>Dothideomycetes</taxon>
        <taxon>Pleosporomycetidae</taxon>
        <taxon>Pleosporales</taxon>
        <taxon>Massarineae</taxon>
        <taxon>Didymosphaeriaceae</taxon>
        <taxon>Didymosphaeria</taxon>
    </lineage>
</organism>
<dbReference type="Gene3D" id="1.25.40.20">
    <property type="entry name" value="Ankyrin repeat-containing domain"/>
    <property type="match status" value="1"/>
</dbReference>
<name>A0A9W9C7R5_9PLEO</name>
<dbReference type="SUPFAM" id="SSF48403">
    <property type="entry name" value="Ankyrin repeat"/>
    <property type="match status" value="1"/>
</dbReference>
<evidence type="ECO:0000313" key="2">
    <source>
        <dbReference type="Proteomes" id="UP001140513"/>
    </source>
</evidence>
<evidence type="ECO:0000313" key="1">
    <source>
        <dbReference type="EMBL" id="KAJ4347167.1"/>
    </source>
</evidence>
<proteinExistence type="predicted"/>
<accession>A0A9W9C7R5</accession>
<dbReference type="GeneID" id="80914635"/>
<dbReference type="EMBL" id="JAPEUX010000008">
    <property type="protein sequence ID" value="KAJ4347167.1"/>
    <property type="molecule type" value="Genomic_DNA"/>
</dbReference>
<gene>
    <name evidence="1" type="ORF">N0V89_011105</name>
</gene>
<reference evidence="1" key="1">
    <citation type="submission" date="2022-10" db="EMBL/GenBank/DDBJ databases">
        <title>Tapping the CABI collections for fungal endophytes: first genome assemblies for Collariella, Neodidymelliopsis, Ascochyta clinopodiicola, Didymella pomorum, Didymosphaeria variabile, Neocosmospora piperis and Neocucurbitaria cava.</title>
        <authorList>
            <person name="Hill R."/>
        </authorList>
    </citation>
    <scope>NUCLEOTIDE SEQUENCE</scope>
    <source>
        <strain evidence="1">IMI 356815</strain>
    </source>
</reference>
<sequence>MNGRGHLALWNSPEWVLARQACELDDTTLLDQAILMSPAEDLDNLYGLVRRQATKNNATAILHNLIERGVSVVPQFPAGAVGASKETLKLLLAHGWDINARADTPNEAEPFMWLVSYDGELVKWCLDHGASVHPRGQEPLSDDVITKSQQMCETMLEKIATSGTVAMFELLRSKGAPLGWRPLHHAVEAATYGRDGQEGDDEKLGERMAMVRHLLDVVGLDVNAPDQPVGGKALPMRCGTPICYIPASGMLERDTRELTWLLLDRGADPAPALEIAKRDYPKFAEDVKAWKLQQGSSSKCCLQ</sequence>